<feature type="compositionally biased region" description="Basic and acidic residues" evidence="1">
    <location>
        <begin position="90"/>
        <end position="99"/>
    </location>
</feature>
<comment type="caution">
    <text evidence="2">The sequence shown here is derived from an EMBL/GenBank/DDBJ whole genome shotgun (WGS) entry which is preliminary data.</text>
</comment>
<organism evidence="2 3">
    <name type="scientific">Pseudozyma antarctica</name>
    <name type="common">Yeast</name>
    <name type="synonym">Candida antarctica</name>
    <dbReference type="NCBI Taxonomy" id="84753"/>
    <lineage>
        <taxon>Eukaryota</taxon>
        <taxon>Fungi</taxon>
        <taxon>Dikarya</taxon>
        <taxon>Basidiomycota</taxon>
        <taxon>Ustilaginomycotina</taxon>
        <taxon>Ustilaginomycetes</taxon>
        <taxon>Ustilaginales</taxon>
        <taxon>Ustilaginaceae</taxon>
        <taxon>Moesziomyces</taxon>
    </lineage>
</organism>
<protein>
    <submittedName>
        <fullName evidence="2">Uncharacterized protein</fullName>
    </submittedName>
</protein>
<feature type="region of interest" description="Disordered" evidence="1">
    <location>
        <begin position="225"/>
        <end position="248"/>
    </location>
</feature>
<reference evidence="2" key="1">
    <citation type="submission" date="2018-03" db="EMBL/GenBank/DDBJ databases">
        <authorList>
            <person name="Guldener U."/>
        </authorList>
    </citation>
    <scope>NUCLEOTIDE SEQUENCE [LARGE SCALE GENOMIC DNA]</scope>
    <source>
        <strain evidence="2">ATCC34888</strain>
    </source>
</reference>
<dbReference type="EMBL" id="OOIQ01000002">
    <property type="protein sequence ID" value="SPO43371.1"/>
    <property type="molecule type" value="Genomic_DNA"/>
</dbReference>
<dbReference type="Proteomes" id="UP000325008">
    <property type="component" value="Unassembled WGS sequence"/>
</dbReference>
<evidence type="ECO:0000256" key="1">
    <source>
        <dbReference type="SAM" id="MobiDB-lite"/>
    </source>
</evidence>
<name>A0A5C3FIM3_PSEA2</name>
<keyword evidence="3" id="KW-1185">Reference proteome</keyword>
<sequence>MSEAGTSTDAAAVSSPLTLREQLRLKAQQKLSEQASTSASAGRKPATSSAALAVDDDDDDDALGSLTLGRSKRQAALKRPATYSIDPTDDASRLHRHPDALAGSVAHYASSSKKYASVDGMLRERQRKIKRGIDAEGFSRAEAIARSMEQERLGRMGIAYSDDEELTDIRIPGTSKAGASSSRPKSSASFEPSRQAGPSGHRTNGHAPEPTVQALSPTIPSFVWSSQSELGDSDDEQHRNSAAKPALDVQKKRLAASLAAVGADEDQSREALDILQRDMRDMRDETFRTADPHGGRIPLYRPGKTVAPVIEAFCEVPNLGVADDAAETASTTRERIWTATYPHILLACAIPPSLQVRSAELTRIVTWTAVTCLLERDVLHSQLAFGLLEALVLHPDQSAYRNELPGAVAQAAGDVLALVPRVLHRIGVSESVLVECFPDDADATDGPFFVVTRARPRTHDRLPSSSQTAKVEQARRAPRSALYLTHAECDELLAHLARVVQLVVRANSGAVRNGVSLLAGWVASMALACAAGTNVALDAAVGQGMEAVFAAAAKAGVLGELQEAVGRRFFTALEPESVVVRARVVQALPGAGRGVQALRAWLGWCVLTEHLALPVKVDAVVPAAEPDAVPSSDPVEAEEEANAAAARLRRDSAYWRRARFGAWSLDLSLLSRAVDPNDPKSPFHVASSSADDSDAGLSRLIAAVHLLSLVLRDLPVHLCSFTHEARTPTKSDPLGQRSSASLPRALSLALAPYASMNPTLDEGRVQEVRSIVARLDQANARIRDNRADVILRTLAKDALHRTSLALEYQLALYHPESSSTSFIQ</sequence>
<feature type="compositionally biased region" description="Low complexity" evidence="1">
    <location>
        <begin position="175"/>
        <end position="193"/>
    </location>
</feature>
<feature type="region of interest" description="Disordered" evidence="1">
    <location>
        <begin position="172"/>
        <end position="213"/>
    </location>
</feature>
<dbReference type="AlphaFoldDB" id="A0A5C3FIM3"/>
<feature type="compositionally biased region" description="Polar residues" evidence="1">
    <location>
        <begin position="29"/>
        <end position="50"/>
    </location>
</feature>
<proteinExistence type="predicted"/>
<feature type="compositionally biased region" description="Low complexity" evidence="1">
    <location>
        <begin position="104"/>
        <end position="115"/>
    </location>
</feature>
<dbReference type="OrthoDB" id="2546488at2759"/>
<evidence type="ECO:0000313" key="3">
    <source>
        <dbReference type="Proteomes" id="UP000325008"/>
    </source>
</evidence>
<dbReference type="RefSeq" id="XP_014658999.1">
    <property type="nucleotide sequence ID" value="XM_014803513.1"/>
</dbReference>
<evidence type="ECO:0000313" key="2">
    <source>
        <dbReference type="EMBL" id="SPO43371.1"/>
    </source>
</evidence>
<feature type="region of interest" description="Disordered" evidence="1">
    <location>
        <begin position="24"/>
        <end position="115"/>
    </location>
</feature>
<accession>A0A5C3FIM3</accession>
<gene>
    <name evidence="2" type="ORF">PSANT_01055</name>
</gene>